<dbReference type="EMBL" id="RWGY01000029">
    <property type="protein sequence ID" value="TVU17840.1"/>
    <property type="molecule type" value="Genomic_DNA"/>
</dbReference>
<protein>
    <submittedName>
        <fullName evidence="1">Uncharacterized protein</fullName>
    </submittedName>
</protein>
<accession>A0A5J9U3V8</accession>
<sequence length="189" mass="21157">MARGLLLRRAGDGCGRVSFGMEPEAERRSRGELIGISPLFSLPKTNWVWGFGVSSAFAEIGSEEYKISRPALEFLCVVWNHLWRKRLALCKKRQQIDGCVSNFTGTKWGTSEKICCTFFYERKMLHHFANGAAVVMLASQAEVLYISGAEQQTIKAHVLYSKIWCIDAGVADIKSFFCVAFLCAKSVIM</sequence>
<comment type="caution">
    <text evidence="1">The sequence shown here is derived from an EMBL/GenBank/DDBJ whole genome shotgun (WGS) entry which is preliminary data.</text>
</comment>
<dbReference type="Gramene" id="TVU17840">
    <property type="protein sequence ID" value="TVU17840"/>
    <property type="gene ID" value="EJB05_33900"/>
</dbReference>
<proteinExistence type="predicted"/>
<organism evidence="1 2">
    <name type="scientific">Eragrostis curvula</name>
    <name type="common">weeping love grass</name>
    <dbReference type="NCBI Taxonomy" id="38414"/>
    <lineage>
        <taxon>Eukaryota</taxon>
        <taxon>Viridiplantae</taxon>
        <taxon>Streptophyta</taxon>
        <taxon>Embryophyta</taxon>
        <taxon>Tracheophyta</taxon>
        <taxon>Spermatophyta</taxon>
        <taxon>Magnoliopsida</taxon>
        <taxon>Liliopsida</taxon>
        <taxon>Poales</taxon>
        <taxon>Poaceae</taxon>
        <taxon>PACMAD clade</taxon>
        <taxon>Chloridoideae</taxon>
        <taxon>Eragrostideae</taxon>
        <taxon>Eragrostidinae</taxon>
        <taxon>Eragrostis</taxon>
    </lineage>
</organism>
<keyword evidence="2" id="KW-1185">Reference proteome</keyword>
<reference evidence="1 2" key="1">
    <citation type="journal article" date="2019" name="Sci. Rep.">
        <title>A high-quality genome of Eragrostis curvula grass provides insights into Poaceae evolution and supports new strategies to enhance forage quality.</title>
        <authorList>
            <person name="Carballo J."/>
            <person name="Santos B.A.C.M."/>
            <person name="Zappacosta D."/>
            <person name="Garbus I."/>
            <person name="Selva J.P."/>
            <person name="Gallo C.A."/>
            <person name="Diaz A."/>
            <person name="Albertini E."/>
            <person name="Caccamo M."/>
            <person name="Echenique V."/>
        </authorList>
    </citation>
    <scope>NUCLEOTIDE SEQUENCE [LARGE SCALE GENOMIC DNA]</scope>
    <source>
        <strain evidence="2">cv. Victoria</strain>
        <tissue evidence="1">Leaf</tissue>
    </source>
</reference>
<evidence type="ECO:0000313" key="1">
    <source>
        <dbReference type="EMBL" id="TVU17840.1"/>
    </source>
</evidence>
<dbReference type="Proteomes" id="UP000324897">
    <property type="component" value="Chromosome 7"/>
</dbReference>
<evidence type="ECO:0000313" key="2">
    <source>
        <dbReference type="Proteomes" id="UP000324897"/>
    </source>
</evidence>
<gene>
    <name evidence="1" type="ORF">EJB05_33900</name>
</gene>
<dbReference type="AlphaFoldDB" id="A0A5J9U3V8"/>
<name>A0A5J9U3V8_9POAL</name>